<gene>
    <name evidence="1" type="ORF">E2C01_051096</name>
</gene>
<evidence type="ECO:0000313" key="1">
    <source>
        <dbReference type="EMBL" id="MPC57122.1"/>
    </source>
</evidence>
<comment type="caution">
    <text evidence="1">The sequence shown here is derived from an EMBL/GenBank/DDBJ whole genome shotgun (WGS) entry which is preliminary data.</text>
</comment>
<reference evidence="1 2" key="1">
    <citation type="submission" date="2019-05" db="EMBL/GenBank/DDBJ databases">
        <title>Another draft genome of Portunus trituberculatus and its Hox gene families provides insights of decapod evolution.</title>
        <authorList>
            <person name="Jeong J.-H."/>
            <person name="Song I."/>
            <person name="Kim S."/>
            <person name="Choi T."/>
            <person name="Kim D."/>
            <person name="Ryu S."/>
            <person name="Kim W."/>
        </authorList>
    </citation>
    <scope>NUCLEOTIDE SEQUENCE [LARGE SCALE GENOMIC DNA]</scope>
    <source>
        <tissue evidence="1">Muscle</tissue>
    </source>
</reference>
<organism evidence="1 2">
    <name type="scientific">Portunus trituberculatus</name>
    <name type="common">Swimming crab</name>
    <name type="synonym">Neptunus trituberculatus</name>
    <dbReference type="NCBI Taxonomy" id="210409"/>
    <lineage>
        <taxon>Eukaryota</taxon>
        <taxon>Metazoa</taxon>
        <taxon>Ecdysozoa</taxon>
        <taxon>Arthropoda</taxon>
        <taxon>Crustacea</taxon>
        <taxon>Multicrustacea</taxon>
        <taxon>Malacostraca</taxon>
        <taxon>Eumalacostraca</taxon>
        <taxon>Eucarida</taxon>
        <taxon>Decapoda</taxon>
        <taxon>Pleocyemata</taxon>
        <taxon>Brachyura</taxon>
        <taxon>Eubrachyura</taxon>
        <taxon>Portunoidea</taxon>
        <taxon>Portunidae</taxon>
        <taxon>Portuninae</taxon>
        <taxon>Portunus</taxon>
    </lineage>
</organism>
<dbReference type="AlphaFoldDB" id="A0A5B7GDV2"/>
<dbReference type="EMBL" id="VSRR010014522">
    <property type="protein sequence ID" value="MPC57122.1"/>
    <property type="molecule type" value="Genomic_DNA"/>
</dbReference>
<keyword evidence="2" id="KW-1185">Reference proteome</keyword>
<protein>
    <submittedName>
        <fullName evidence="1">Uncharacterized protein</fullName>
    </submittedName>
</protein>
<sequence>MFRHSEKLLLPQNMTINSGYTIVYNSREPDVSSTCLINTHTTTQLRDYRTRPPHHPQLLVTLKVVEALECMAAWRTREFQTSGGKRVVVGRWKGASINPHRVDPSPFTTQTFSGAIHDYRRLS</sequence>
<name>A0A5B7GDV2_PORTR</name>
<proteinExistence type="predicted"/>
<evidence type="ECO:0000313" key="2">
    <source>
        <dbReference type="Proteomes" id="UP000324222"/>
    </source>
</evidence>
<dbReference type="Proteomes" id="UP000324222">
    <property type="component" value="Unassembled WGS sequence"/>
</dbReference>
<accession>A0A5B7GDV2</accession>